<name>A0A101UZ41_9ACTN</name>
<dbReference type="EMBL" id="LMXB01000051">
    <property type="protein sequence ID" value="KUO19471.1"/>
    <property type="molecule type" value="Genomic_DNA"/>
</dbReference>
<organism evidence="2 3">
    <name type="scientific">Streptomyces dysideae</name>
    <dbReference type="NCBI Taxonomy" id="909626"/>
    <lineage>
        <taxon>Bacteria</taxon>
        <taxon>Bacillati</taxon>
        <taxon>Actinomycetota</taxon>
        <taxon>Actinomycetes</taxon>
        <taxon>Kitasatosporales</taxon>
        <taxon>Streptomycetaceae</taxon>
        <taxon>Streptomyces</taxon>
    </lineage>
</organism>
<dbReference type="AlphaFoldDB" id="A0A101UZ41"/>
<evidence type="ECO:0000313" key="3">
    <source>
        <dbReference type="Proteomes" id="UP000053260"/>
    </source>
</evidence>
<dbReference type="Proteomes" id="UP000053260">
    <property type="component" value="Unassembled WGS sequence"/>
</dbReference>
<keyword evidence="3" id="KW-1185">Reference proteome</keyword>
<evidence type="ECO:0000256" key="1">
    <source>
        <dbReference type="SAM" id="MobiDB-lite"/>
    </source>
</evidence>
<accession>A0A101UZ41</accession>
<evidence type="ECO:0000313" key="2">
    <source>
        <dbReference type="EMBL" id="KUO19471.1"/>
    </source>
</evidence>
<comment type="caution">
    <text evidence="2">The sequence shown here is derived from an EMBL/GenBank/DDBJ whole genome shotgun (WGS) entry which is preliminary data.</text>
</comment>
<sequence length="105" mass="11874">MHLSATAAKAVYTFDYMRDGRRIDFLNRAVRRAELDHPEMTGEFELYFHALDDAFGLQLPRQDIQETLSRNPGGLGLPPSPPRRLHTGAGPVSRRQRCSVSRPGR</sequence>
<protein>
    <submittedName>
        <fullName evidence="2">Uncharacterized protein</fullName>
    </submittedName>
</protein>
<reference evidence="2 3" key="1">
    <citation type="submission" date="2015-10" db="EMBL/GenBank/DDBJ databases">
        <title>Draft genome sequence of Streptomyces sp. RV15, isolated from a marine sponge.</title>
        <authorList>
            <person name="Ruckert C."/>
            <person name="Abdelmohsen U.R."/>
            <person name="Winkler A."/>
            <person name="Hentschel U."/>
            <person name="Kalinowski J."/>
            <person name="Kampfer P."/>
            <person name="Glaeser S."/>
        </authorList>
    </citation>
    <scope>NUCLEOTIDE SEQUENCE [LARGE SCALE GENOMIC DNA]</scope>
    <source>
        <strain evidence="2 3">RV15</strain>
    </source>
</reference>
<feature type="region of interest" description="Disordered" evidence="1">
    <location>
        <begin position="67"/>
        <end position="105"/>
    </location>
</feature>
<proteinExistence type="predicted"/>
<gene>
    <name evidence="2" type="ORF">AQJ91_19090</name>
</gene>
<dbReference type="RefSeq" id="WP_067022789.1">
    <property type="nucleotide sequence ID" value="NZ_KQ949085.1"/>
</dbReference>